<evidence type="ECO:0000313" key="2">
    <source>
        <dbReference type="EMBL" id="MPC10578.1"/>
    </source>
</evidence>
<sequence length="188" mass="20789">MVASYVRVTAKLTPGRHRSFLSLNHYDVVAKLGLDGRVGVHRVGQGGDRQGKGSVLEWPHHRASGHPAKVTLRKNINNSGGRDFLQFWSPAVQLPRAVRDLTKSELRHSKESWEVCEGSVKGVSYATQPQATTTRLFMDYHTEASRQGTRKRVTMVDLQADRVSVVRECGSLTSLGIDPCPMPTPSTQ</sequence>
<organism evidence="2 3">
    <name type="scientific">Portunus trituberculatus</name>
    <name type="common">Swimming crab</name>
    <name type="synonym">Neptunus trituberculatus</name>
    <dbReference type="NCBI Taxonomy" id="210409"/>
    <lineage>
        <taxon>Eukaryota</taxon>
        <taxon>Metazoa</taxon>
        <taxon>Ecdysozoa</taxon>
        <taxon>Arthropoda</taxon>
        <taxon>Crustacea</taxon>
        <taxon>Multicrustacea</taxon>
        <taxon>Malacostraca</taxon>
        <taxon>Eumalacostraca</taxon>
        <taxon>Eucarida</taxon>
        <taxon>Decapoda</taxon>
        <taxon>Pleocyemata</taxon>
        <taxon>Brachyura</taxon>
        <taxon>Eubrachyura</taxon>
        <taxon>Portunoidea</taxon>
        <taxon>Portunidae</taxon>
        <taxon>Portuninae</taxon>
        <taxon>Portunus</taxon>
    </lineage>
</organism>
<reference evidence="2 3" key="1">
    <citation type="submission" date="2019-05" db="EMBL/GenBank/DDBJ databases">
        <title>Another draft genome of Portunus trituberculatus and its Hox gene families provides insights of decapod evolution.</title>
        <authorList>
            <person name="Jeong J.-H."/>
            <person name="Song I."/>
            <person name="Kim S."/>
            <person name="Choi T."/>
            <person name="Kim D."/>
            <person name="Ryu S."/>
            <person name="Kim W."/>
        </authorList>
    </citation>
    <scope>NUCLEOTIDE SEQUENCE [LARGE SCALE GENOMIC DNA]</scope>
    <source>
        <tissue evidence="2">Muscle</tissue>
    </source>
</reference>
<accession>A0A5B7CNC1</accession>
<evidence type="ECO:0000256" key="1">
    <source>
        <dbReference type="SAM" id="MobiDB-lite"/>
    </source>
</evidence>
<gene>
    <name evidence="2" type="ORF">E2C01_003215</name>
</gene>
<name>A0A5B7CNC1_PORTR</name>
<comment type="caution">
    <text evidence="2">The sequence shown here is derived from an EMBL/GenBank/DDBJ whole genome shotgun (WGS) entry which is preliminary data.</text>
</comment>
<evidence type="ECO:0000313" key="3">
    <source>
        <dbReference type="Proteomes" id="UP000324222"/>
    </source>
</evidence>
<dbReference type="EMBL" id="VSRR010000122">
    <property type="protein sequence ID" value="MPC10578.1"/>
    <property type="molecule type" value="Genomic_DNA"/>
</dbReference>
<dbReference type="AlphaFoldDB" id="A0A5B7CNC1"/>
<proteinExistence type="predicted"/>
<feature type="region of interest" description="Disordered" evidence="1">
    <location>
        <begin position="43"/>
        <end position="64"/>
    </location>
</feature>
<protein>
    <submittedName>
        <fullName evidence="2">Uncharacterized protein</fullName>
    </submittedName>
</protein>
<keyword evidence="3" id="KW-1185">Reference proteome</keyword>
<dbReference type="Proteomes" id="UP000324222">
    <property type="component" value="Unassembled WGS sequence"/>
</dbReference>